<dbReference type="PANTHER" id="PTHR42721:SF3">
    <property type="entry name" value="BETA-D-XYLOSIDASE 5-RELATED"/>
    <property type="match status" value="1"/>
</dbReference>
<dbReference type="PROSITE" id="PS51257">
    <property type="entry name" value="PROKAR_LIPOPROTEIN"/>
    <property type="match status" value="1"/>
</dbReference>
<dbReference type="InterPro" id="IPR002772">
    <property type="entry name" value="Glyco_hydro_3_C"/>
</dbReference>
<dbReference type="Gene3D" id="3.40.50.1700">
    <property type="entry name" value="Glycoside hydrolase family 3 C-terminal domain"/>
    <property type="match status" value="2"/>
</dbReference>
<feature type="domain" description="Fibronectin type III-like" evidence="6">
    <location>
        <begin position="811"/>
        <end position="882"/>
    </location>
</feature>
<dbReference type="GO" id="GO:0045493">
    <property type="term" value="P:xylan catabolic process"/>
    <property type="evidence" value="ECO:0007669"/>
    <property type="project" value="InterPro"/>
</dbReference>
<dbReference type="Pfam" id="PF01915">
    <property type="entry name" value="Glyco_hydro_3_C"/>
    <property type="match status" value="1"/>
</dbReference>
<dbReference type="Pfam" id="PF00933">
    <property type="entry name" value="Glyco_hydro_3"/>
    <property type="match status" value="1"/>
</dbReference>
<dbReference type="Pfam" id="PF07691">
    <property type="entry name" value="PA14"/>
    <property type="match status" value="1"/>
</dbReference>
<dbReference type="RefSeq" id="WP_051618327.1">
    <property type="nucleotide sequence ID" value="NZ_ARYK01000002.1"/>
</dbReference>
<dbReference type="InterPro" id="IPR036881">
    <property type="entry name" value="Glyco_hydro_3_C_sf"/>
</dbReference>
<evidence type="ECO:0000256" key="1">
    <source>
        <dbReference type="ARBA" id="ARBA00005336"/>
    </source>
</evidence>
<dbReference type="Proteomes" id="UP000025171">
    <property type="component" value="Unassembled WGS sequence"/>
</dbReference>
<gene>
    <name evidence="7" type="ORF">HJO_05860</name>
</gene>
<accession>A0A059FRW6</accession>
<evidence type="ECO:0000259" key="6">
    <source>
        <dbReference type="SMART" id="SM01217"/>
    </source>
</evidence>
<dbReference type="EMBL" id="ARYK01000002">
    <property type="protein sequence ID" value="KCZ93357.1"/>
    <property type="molecule type" value="Genomic_DNA"/>
</dbReference>
<reference evidence="7 8" key="1">
    <citation type="journal article" date="2014" name="Antonie Van Leeuwenhoek">
        <title>Hyphomonas beringensis sp. nov. and Hyphomonas chukchiensis sp. nov., isolated from surface seawater of the Bering Sea and Chukchi Sea.</title>
        <authorList>
            <person name="Li C."/>
            <person name="Lai Q."/>
            <person name="Li G."/>
            <person name="Dong C."/>
            <person name="Wang J."/>
            <person name="Liao Y."/>
            <person name="Shao Z."/>
        </authorList>
    </citation>
    <scope>NUCLEOTIDE SEQUENCE [LARGE SCALE GENOMIC DNA]</scope>
    <source>
        <strain evidence="7 8">MHS-2</strain>
    </source>
</reference>
<dbReference type="InterPro" id="IPR013783">
    <property type="entry name" value="Ig-like_fold"/>
</dbReference>
<dbReference type="AlphaFoldDB" id="A0A059FRW6"/>
<dbReference type="SMART" id="SM00758">
    <property type="entry name" value="PA14"/>
    <property type="match status" value="1"/>
</dbReference>
<dbReference type="PANTHER" id="PTHR42721">
    <property type="entry name" value="SUGAR HYDROLASE-RELATED"/>
    <property type="match status" value="1"/>
</dbReference>
<comment type="caution">
    <text evidence="7">The sequence shown here is derived from an EMBL/GenBank/DDBJ whole genome shotgun (WGS) entry which is preliminary data.</text>
</comment>
<evidence type="ECO:0000256" key="2">
    <source>
        <dbReference type="ARBA" id="ARBA00022729"/>
    </source>
</evidence>
<dbReference type="PRINTS" id="PR00133">
    <property type="entry name" value="GLHYDRLASE3"/>
</dbReference>
<dbReference type="SUPFAM" id="SSF56988">
    <property type="entry name" value="Anthrax protective antigen"/>
    <property type="match status" value="1"/>
</dbReference>
<keyword evidence="8" id="KW-1185">Reference proteome</keyword>
<dbReference type="GO" id="GO:0031222">
    <property type="term" value="P:arabinan catabolic process"/>
    <property type="evidence" value="ECO:0007669"/>
    <property type="project" value="TreeGrafter"/>
</dbReference>
<evidence type="ECO:0000256" key="4">
    <source>
        <dbReference type="SAM" id="SignalP"/>
    </source>
</evidence>
<dbReference type="InterPro" id="IPR036962">
    <property type="entry name" value="Glyco_hydro_3_N_sf"/>
</dbReference>
<dbReference type="SUPFAM" id="SSF51445">
    <property type="entry name" value="(Trans)glycosidases"/>
    <property type="match status" value="1"/>
</dbReference>
<evidence type="ECO:0000256" key="3">
    <source>
        <dbReference type="ARBA" id="ARBA00022801"/>
    </source>
</evidence>
<feature type="chain" id="PRO_5001573316" evidence="4">
    <location>
        <begin position="23"/>
        <end position="901"/>
    </location>
</feature>
<organism evidence="7 8">
    <name type="scientific">Hyphomonas johnsonii MHS-2</name>
    <dbReference type="NCBI Taxonomy" id="1280950"/>
    <lineage>
        <taxon>Bacteria</taxon>
        <taxon>Pseudomonadati</taxon>
        <taxon>Pseudomonadota</taxon>
        <taxon>Alphaproteobacteria</taxon>
        <taxon>Hyphomonadales</taxon>
        <taxon>Hyphomonadaceae</taxon>
        <taxon>Hyphomonas</taxon>
    </lineage>
</organism>
<sequence>MSATFRTSIRRYWETVAIAALAAGITACSGAPNASSADSSQAADLATEIPPAPVYTYPFQDPSLNPADRAADLVGRLTLEEKAAQMYDKAASIERLGIRKHNWWNEALHGVARAGEATVFPQAIGLAATWDEDLMLRVSTAISDEGRAKHNNFARQGVYEMYTDLTYWSPNINIFRDPRWGRGQETYGEDPFLTGRMATNFVNGIQGDDDKYLKAIATVKHFAVHSGPEPTRHSDDYNPTEADLHETYLGAFKAAFDNTEVASVMCAYNAFRGAPACGSEELMVDLLRGELGFDGYVVSDCGAIGDFYYDYAHKYVDTRAEAAALSVKMGTDINCGDGEGNKMDALPEAVALGLIDEATIDRAVTRLFTARFRLGEFDQDVPYADIPYSVVASEQNLALSAEAARDSLVLLKNDGVLPLAEGTKVAVIGPNADNELTLVANYFGYPTAPVTALEGVIAKAGAENVVYAPGAALAGNVFGNKKPVEASVFKHADENGDLQPGLTMTSWDNASRDGDPVSVTVDAQIDHHWKTSPINGETADEFVIVWTGFIVPETDGAYSFGVPRMSEATVDGKKITDGPIEMKAGKAYPVEYTLNAVRAWPVNTIEPTAKLSWVNTSRDWAGKALDVAKDADVVLFFGGIDADLEGEEMSVKIGGFLGGDRTNLKLPQVQEDLLKKLDATGKPVVLVNFSGSAVALNWEAENLPAIVQAFYPGEKAGTAIADLLWGEFSPSGRLPVTFYASLDGMPDFDDYSMRNRTYKYYEGTPLYPFGYGLSYTSFAYSDIAVPDVHDSTQPMPVSVKVTNTGKRAGREVVQAYIQLGERPNPSTPRIELVAFDVVDLAPGESNVVAFDLSPERLGYFNDQGELVAPAGMTATVSLGGGQPGFATEDGAASAKVTFSAD</sequence>
<dbReference type="STRING" id="1280950.HJO_05860"/>
<dbReference type="eggNOG" id="COG1472">
    <property type="taxonomic scope" value="Bacteria"/>
</dbReference>
<protein>
    <submittedName>
        <fullName evidence="7">Glycoside hydrolase</fullName>
    </submittedName>
</protein>
<dbReference type="SUPFAM" id="SSF52279">
    <property type="entry name" value="Beta-D-glucan exohydrolase, C-terminal domain"/>
    <property type="match status" value="1"/>
</dbReference>
<dbReference type="InterPro" id="IPR044993">
    <property type="entry name" value="BXL"/>
</dbReference>
<dbReference type="InterPro" id="IPR011658">
    <property type="entry name" value="PA14_dom"/>
</dbReference>
<dbReference type="GO" id="GO:0009044">
    <property type="term" value="F:xylan 1,4-beta-xylosidase activity"/>
    <property type="evidence" value="ECO:0007669"/>
    <property type="project" value="InterPro"/>
</dbReference>
<keyword evidence="3 7" id="KW-0378">Hydrolase</keyword>
<dbReference type="Gene3D" id="3.20.20.300">
    <property type="entry name" value="Glycoside hydrolase, family 3, N-terminal domain"/>
    <property type="match status" value="1"/>
</dbReference>
<dbReference type="InterPro" id="IPR001764">
    <property type="entry name" value="Glyco_hydro_3_N"/>
</dbReference>
<proteinExistence type="inferred from homology"/>
<dbReference type="GO" id="GO:0046556">
    <property type="term" value="F:alpha-L-arabinofuranosidase activity"/>
    <property type="evidence" value="ECO:0007669"/>
    <property type="project" value="TreeGrafter"/>
</dbReference>
<dbReference type="Pfam" id="PF14310">
    <property type="entry name" value="Fn3-like"/>
    <property type="match status" value="1"/>
</dbReference>
<dbReference type="OrthoDB" id="9781691at2"/>
<name>A0A059FRW6_9PROT</name>
<feature type="domain" description="PA14" evidence="5">
    <location>
        <begin position="498"/>
        <end position="626"/>
    </location>
</feature>
<dbReference type="SMART" id="SM01217">
    <property type="entry name" value="Fn3_like"/>
    <property type="match status" value="1"/>
</dbReference>
<comment type="similarity">
    <text evidence="1">Belongs to the glycosyl hydrolase 3 family.</text>
</comment>
<dbReference type="Gene3D" id="2.60.40.10">
    <property type="entry name" value="Immunoglobulins"/>
    <property type="match status" value="1"/>
</dbReference>
<evidence type="ECO:0000313" key="7">
    <source>
        <dbReference type="EMBL" id="KCZ93357.1"/>
    </source>
</evidence>
<evidence type="ECO:0000313" key="8">
    <source>
        <dbReference type="Proteomes" id="UP000025171"/>
    </source>
</evidence>
<keyword evidence="2 4" id="KW-0732">Signal</keyword>
<dbReference type="PATRIC" id="fig|1280950.3.peg.1181"/>
<dbReference type="InterPro" id="IPR026891">
    <property type="entry name" value="Fn3-like"/>
</dbReference>
<evidence type="ECO:0000259" key="5">
    <source>
        <dbReference type="SMART" id="SM00758"/>
    </source>
</evidence>
<dbReference type="InterPro" id="IPR017853">
    <property type="entry name" value="GH"/>
</dbReference>
<feature type="signal peptide" evidence="4">
    <location>
        <begin position="1"/>
        <end position="22"/>
    </location>
</feature>